<sequence length="199" mass="22808">MDLMNSNDTTRTELNKGQAEYIRWMGMHDDILRQKARFFNINHHYNDHDIINCIPRCVTDTDNKSLTAIPDTKEIRDVVFNMDPDSAVGPDSYNGKFFQSCWDIIKEDITDFVQAVFNGRRLTKKFSHTYLVPIPKVDSPNSFSDLRPISLSNFTAKIISKILSRRLNPILGKLISENQSGFVKGRLITENILLAQEIA</sequence>
<dbReference type="AlphaFoldDB" id="A0A1S3XDG9"/>
<dbReference type="SUPFAM" id="SSF56672">
    <property type="entry name" value="DNA/RNA polymerases"/>
    <property type="match status" value="1"/>
</dbReference>
<dbReference type="InterPro" id="IPR043502">
    <property type="entry name" value="DNA/RNA_pol_sf"/>
</dbReference>
<dbReference type="KEGG" id="nta:107763827"/>
<organism evidence="1">
    <name type="scientific">Nicotiana tabacum</name>
    <name type="common">Common tobacco</name>
    <dbReference type="NCBI Taxonomy" id="4097"/>
    <lineage>
        <taxon>Eukaryota</taxon>
        <taxon>Viridiplantae</taxon>
        <taxon>Streptophyta</taxon>
        <taxon>Embryophyta</taxon>
        <taxon>Tracheophyta</taxon>
        <taxon>Spermatophyta</taxon>
        <taxon>Magnoliopsida</taxon>
        <taxon>eudicotyledons</taxon>
        <taxon>Gunneridae</taxon>
        <taxon>Pentapetalae</taxon>
        <taxon>asterids</taxon>
        <taxon>lamiids</taxon>
        <taxon>Solanales</taxon>
        <taxon>Solanaceae</taxon>
        <taxon>Nicotianoideae</taxon>
        <taxon>Nicotianeae</taxon>
        <taxon>Nicotiana</taxon>
    </lineage>
</organism>
<dbReference type="STRING" id="4097.A0A1S3XDG9"/>
<name>A0A1S3XDG9_TOBAC</name>
<dbReference type="PANTHER" id="PTHR46890:SF28">
    <property type="entry name" value="REVERSE TRANSCRIPTASE DOMAIN-CONTAINING PROTEIN"/>
    <property type="match status" value="1"/>
</dbReference>
<evidence type="ECO:0000313" key="1">
    <source>
        <dbReference type="RefSeq" id="XP_016437813.1"/>
    </source>
</evidence>
<evidence type="ECO:0008006" key="2">
    <source>
        <dbReference type="Google" id="ProtNLM"/>
    </source>
</evidence>
<dbReference type="OrthoDB" id="1937198at2759"/>
<accession>A0A1S3XDG9</accession>
<dbReference type="PaxDb" id="4097-A0A1S3XDG9"/>
<proteinExistence type="predicted"/>
<dbReference type="PANTHER" id="PTHR46890">
    <property type="entry name" value="NON-LTR RETROLELEMENT REVERSE TRANSCRIPTASE-LIKE PROTEIN-RELATED"/>
    <property type="match status" value="1"/>
</dbReference>
<gene>
    <name evidence="1" type="primary">LOC107763827</name>
</gene>
<dbReference type="OMA" id="FNINHHY"/>
<reference evidence="1" key="1">
    <citation type="submission" date="2025-08" db="UniProtKB">
        <authorList>
            <consortium name="RefSeq"/>
        </authorList>
    </citation>
    <scope>IDENTIFICATION</scope>
</reference>
<dbReference type="InterPro" id="IPR052343">
    <property type="entry name" value="Retrotransposon-Effector_Assoc"/>
</dbReference>
<dbReference type="RefSeq" id="XP_016437813.1">
    <property type="nucleotide sequence ID" value="XM_016582327.1"/>
</dbReference>
<protein>
    <recommendedName>
        <fullName evidence="2">Reverse transcriptase domain-containing protein</fullName>
    </recommendedName>
</protein>